<accession>A0A061R9D6</accession>
<name>A0A061R9D6_9CHLO</name>
<evidence type="ECO:0000313" key="2">
    <source>
        <dbReference type="EMBL" id="JAC67285.1"/>
    </source>
</evidence>
<gene>
    <name evidence="2" type="ORF">TSPGSL018_11537</name>
</gene>
<feature type="region of interest" description="Disordered" evidence="1">
    <location>
        <begin position="42"/>
        <end position="98"/>
    </location>
</feature>
<dbReference type="AlphaFoldDB" id="A0A061R9D6"/>
<feature type="non-terminal residue" evidence="2">
    <location>
        <position position="98"/>
    </location>
</feature>
<feature type="non-terminal residue" evidence="2">
    <location>
        <position position="1"/>
    </location>
</feature>
<protein>
    <submittedName>
        <fullName evidence="2">Uncharacterized protein</fullName>
    </submittedName>
</protein>
<evidence type="ECO:0000256" key="1">
    <source>
        <dbReference type="SAM" id="MobiDB-lite"/>
    </source>
</evidence>
<proteinExistence type="predicted"/>
<reference evidence="2" key="1">
    <citation type="submission" date="2014-05" db="EMBL/GenBank/DDBJ databases">
        <title>The transcriptome of the halophilic microalga Tetraselmis sp. GSL018 isolated from the Great Salt Lake, Utah.</title>
        <authorList>
            <person name="Jinkerson R.E."/>
            <person name="D'Adamo S."/>
            <person name="Posewitz M.C."/>
        </authorList>
    </citation>
    <scope>NUCLEOTIDE SEQUENCE</scope>
    <source>
        <strain evidence="2">GSL018</strain>
    </source>
</reference>
<dbReference type="EMBL" id="GBEZ01019249">
    <property type="protein sequence ID" value="JAC67285.1"/>
    <property type="molecule type" value="Transcribed_RNA"/>
</dbReference>
<sequence>GRGGEGRGAAAASGRLWEGAAGELQKAGLRIFARPSTPFATSAVRVDGGRGSAAAAEGSARLLRRGPRPRAASRPAGDRTGPPGTGPPVSGPSSSFSP</sequence>
<organism evidence="2">
    <name type="scientific">Tetraselmis sp. GSL018</name>
    <dbReference type="NCBI Taxonomy" id="582737"/>
    <lineage>
        <taxon>Eukaryota</taxon>
        <taxon>Viridiplantae</taxon>
        <taxon>Chlorophyta</taxon>
        <taxon>core chlorophytes</taxon>
        <taxon>Chlorodendrophyceae</taxon>
        <taxon>Chlorodendrales</taxon>
        <taxon>Chlorodendraceae</taxon>
        <taxon>Tetraselmis</taxon>
    </lineage>
</organism>
<feature type="compositionally biased region" description="Low complexity" evidence="1">
    <location>
        <begin position="52"/>
        <end position="61"/>
    </location>
</feature>